<reference evidence="3 4" key="1">
    <citation type="submission" date="2024-07" db="EMBL/GenBank/DDBJ databases">
        <title>Section-level genome sequencing and comparative genomics of Aspergillus sections Usti and Cavernicolus.</title>
        <authorList>
            <consortium name="Lawrence Berkeley National Laboratory"/>
            <person name="Nybo J.L."/>
            <person name="Vesth T.C."/>
            <person name="Theobald S."/>
            <person name="Frisvad J.C."/>
            <person name="Larsen T.O."/>
            <person name="Kjaerboelling I."/>
            <person name="Rothschild-Mancinelli K."/>
            <person name="Lyhne E.K."/>
            <person name="Kogle M.E."/>
            <person name="Barry K."/>
            <person name="Clum A."/>
            <person name="Na H."/>
            <person name="Ledsgaard L."/>
            <person name="Lin J."/>
            <person name="Lipzen A."/>
            <person name="Kuo A."/>
            <person name="Riley R."/>
            <person name="Mondo S."/>
            <person name="Labutti K."/>
            <person name="Haridas S."/>
            <person name="Pangalinan J."/>
            <person name="Salamov A.A."/>
            <person name="Simmons B.A."/>
            <person name="Magnuson J.K."/>
            <person name="Chen J."/>
            <person name="Drula E."/>
            <person name="Henrissat B."/>
            <person name="Wiebenga A."/>
            <person name="Lubbers R.J."/>
            <person name="Gomes A.C."/>
            <person name="Makela M.R."/>
            <person name="Stajich J."/>
            <person name="Grigoriev I.V."/>
            <person name="Mortensen U.H."/>
            <person name="De Vries R.P."/>
            <person name="Baker S.E."/>
            <person name="Andersen M.R."/>
        </authorList>
    </citation>
    <scope>NUCLEOTIDE SEQUENCE [LARGE SCALE GENOMIC DNA]</scope>
    <source>
        <strain evidence="3 4">CBS 123904</strain>
    </source>
</reference>
<dbReference type="InterPro" id="IPR056884">
    <property type="entry name" value="NPHP3-like_N"/>
</dbReference>
<organism evidence="3 4">
    <name type="scientific">Aspergillus pseudoustus</name>
    <dbReference type="NCBI Taxonomy" id="1810923"/>
    <lineage>
        <taxon>Eukaryota</taxon>
        <taxon>Fungi</taxon>
        <taxon>Dikarya</taxon>
        <taxon>Ascomycota</taxon>
        <taxon>Pezizomycotina</taxon>
        <taxon>Eurotiomycetes</taxon>
        <taxon>Eurotiomycetidae</taxon>
        <taxon>Eurotiales</taxon>
        <taxon>Aspergillaceae</taxon>
        <taxon>Aspergillus</taxon>
        <taxon>Aspergillus subgen. Nidulantes</taxon>
    </lineage>
</organism>
<gene>
    <name evidence="3" type="ORF">BJY01DRAFT_254640</name>
</gene>
<evidence type="ECO:0000313" key="4">
    <source>
        <dbReference type="Proteomes" id="UP001610446"/>
    </source>
</evidence>
<evidence type="ECO:0000256" key="1">
    <source>
        <dbReference type="ARBA" id="ARBA00022737"/>
    </source>
</evidence>
<evidence type="ECO:0000259" key="2">
    <source>
        <dbReference type="Pfam" id="PF24883"/>
    </source>
</evidence>
<evidence type="ECO:0000313" key="3">
    <source>
        <dbReference type="EMBL" id="KAL2830420.1"/>
    </source>
</evidence>
<dbReference type="Pfam" id="PF24883">
    <property type="entry name" value="NPHP3_N"/>
    <property type="match status" value="1"/>
</dbReference>
<feature type="domain" description="Nephrocystin 3-like N-terminal" evidence="2">
    <location>
        <begin position="387"/>
        <end position="561"/>
    </location>
</feature>
<dbReference type="Proteomes" id="UP001610446">
    <property type="component" value="Unassembled WGS sequence"/>
</dbReference>
<keyword evidence="1" id="KW-0677">Repeat</keyword>
<accession>A0ABR4IRP0</accession>
<sequence length="630" mass="71235">MEPRIVASEFVIKRGPNYHEAFGVSSRYDQQRGQFIAPHPSSDLKEALRNCAQDGEIPWDIDTCTWDDVFDEMQAAEQEYHRRGEGNRNIPRKSLRWAGDNAADVSPWFDVLPSEFGGSILTSGLKIMFSIAKQQADLRNTILTAFRSILGIITDARLSRDQFRSNTVLRDHALELYQAVLCTMRDLILLLNNNQSGFRNASRRVFRPAQRANEVDAALEGMNSKASAYQKCLHHVLNGTIGRIDATTLLTLNETRVTRAVMTDTKIDLRHIKDRVGSISNAAEDIRTRMKQMEDQHQRAEDKRDLGLSAQNALLVTLVQDLKAQISSAPVLHVYAPDGGRSVSFLPGEALAQALDVPHLAPLGDLDYLLREGGAFSNAPQTQIQAQQLLHLPRFRTWLSSVKPDMLLVHGNFNTCSRITPLSYLCAHLSLSLSNTREYIVLHFFCGQHDSRRDPLRGPQGLLRSFITQLFYTAGPFNHDFISTRDFSMGIESHDVKDLCVTFRELVGQLPLNQRVFCFIENIMWFEDRDLMQDLEDLLHILDRLTHDEYLKSIFKVLITSGTARCQIENGIPPQDQVHLIPGSDRVYHPISERTVMGDLRAPSPSHKLPAIHAAQNLSDESEEEEYFVL</sequence>
<protein>
    <recommendedName>
        <fullName evidence="2">Nephrocystin 3-like N-terminal domain-containing protein</fullName>
    </recommendedName>
</protein>
<dbReference type="PANTHER" id="PTHR40619">
    <property type="entry name" value="FUNGAL STAND N-TERMINAL GOODBYE DOMAIN-CONTAINING PROTEIN"/>
    <property type="match status" value="1"/>
</dbReference>
<comment type="caution">
    <text evidence="3">The sequence shown here is derived from an EMBL/GenBank/DDBJ whole genome shotgun (WGS) entry which is preliminary data.</text>
</comment>
<name>A0ABR4IRP0_9EURO</name>
<dbReference type="EMBL" id="JBFXLU010000305">
    <property type="protein sequence ID" value="KAL2830420.1"/>
    <property type="molecule type" value="Genomic_DNA"/>
</dbReference>
<keyword evidence="4" id="KW-1185">Reference proteome</keyword>
<dbReference type="PANTHER" id="PTHR40619:SF3">
    <property type="entry name" value="FUNGAL STAND N-TERMINAL GOODBYE DOMAIN-CONTAINING PROTEIN"/>
    <property type="match status" value="1"/>
</dbReference>
<proteinExistence type="predicted"/>